<dbReference type="OrthoDB" id="19232at2759"/>
<dbReference type="Proteomes" id="UP000699462">
    <property type="component" value="Unassembled WGS sequence"/>
</dbReference>
<proteinExistence type="inferred from homology"/>
<evidence type="ECO:0000256" key="2">
    <source>
        <dbReference type="SAM" id="MobiDB-lite"/>
    </source>
</evidence>
<comment type="similarity">
    <text evidence="1">Belongs to the EFR3 family.</text>
</comment>
<keyword evidence="4" id="KW-1185">Reference proteome</keyword>
<sequence>MCLKTRCRVPCVLVGPCRPKWMRVVDNFYHENSPDTQSKLRYYCLRQPDKLDRIAKYIYKRLAQDVHRRNDRHMFLAIDAINMLIGGYQGHRLVLAQVFLQMVHLLLQTNRTDLQLLATNTFVEFSQIEDEIPNYPREYNDLIDHFTSMAHASLPDLKERNRVRRAGICGIQGVVRKTVGGQLHLDVVHGPNMDKIIPSLLLNICERPEVDPEDPQDDPSQEAVFVFKDIVRRASYHNIEPVVASILTHLDNHNLWKQPDLPLLIFQYLLGSIESTQMTHGLVKQLVAHLGRHESDFTLPERTCMVQVIGLTVISLAKGAIGPDVFHNFKALLQILRASIDKTPQSFEGNDLDNSEERQFQDAIINTIAEFAKNLPDTQKIEILKFILNFEPMAKYHPEYGARPRPLIMVLLQTMLTVATQYKTVAISNALNSDFLNILLRGVAIDPDPAIRIIVQKILHTLIDRHGNTERLLHVQTYVDSPLESYFVWEEPSRQDILFMKKTGVLFTENIYHQLLDPTNKVDCLEHLFCTVGLVALEMGADQVVVELFRLMLAVQKKITDESPILPLPHRCALHALLAGAMSLLVRLTNLADLQTHVAEVIQARQADAPYLLPAVAFNRSNTTDSYPPELNMREEWLFSVHRVSEALSKANYDISTLCVPYHPVYLILRNANHLDPLNAASFPGQSRLPVMLDSRRDHHLPDPNEPQGLSSAPVDAPKASPVLRNPHREPVNGFSGPRSDSSYSLTDSLYSVADSTKVSPLSIHRFGVDFRLTCAREFAWVLT</sequence>
<accession>A0A8T0CY14</accession>
<name>A0A8T0CY14_9TREM</name>
<dbReference type="GO" id="GO:0072659">
    <property type="term" value="P:protein localization to plasma membrane"/>
    <property type="evidence" value="ECO:0007669"/>
    <property type="project" value="TreeGrafter"/>
</dbReference>
<evidence type="ECO:0000256" key="1">
    <source>
        <dbReference type="ARBA" id="ARBA00010216"/>
    </source>
</evidence>
<evidence type="ECO:0000313" key="3">
    <source>
        <dbReference type="EMBL" id="KAF8560549.1"/>
    </source>
</evidence>
<dbReference type="PANTHER" id="PTHR12444:SF8">
    <property type="entry name" value="PROTEIN EFR3 HOMOLOG CMP44E"/>
    <property type="match status" value="1"/>
</dbReference>
<dbReference type="AlphaFoldDB" id="A0A8T0CY14"/>
<dbReference type="Pfam" id="PF21052">
    <property type="entry name" value="EFR3_ARM"/>
    <property type="match status" value="1"/>
</dbReference>
<dbReference type="PANTHER" id="PTHR12444">
    <property type="entry name" value="PROTEIN EFR3 HOMOLOG CMP44E"/>
    <property type="match status" value="1"/>
</dbReference>
<dbReference type="EMBL" id="JTDF01022410">
    <property type="protein sequence ID" value="KAF8560549.1"/>
    <property type="molecule type" value="Genomic_DNA"/>
</dbReference>
<evidence type="ECO:0000313" key="4">
    <source>
        <dbReference type="Proteomes" id="UP000699462"/>
    </source>
</evidence>
<gene>
    <name evidence="3" type="ORF">P879_06122</name>
</gene>
<organism evidence="3 4">
    <name type="scientific">Paragonimus westermani</name>
    <dbReference type="NCBI Taxonomy" id="34504"/>
    <lineage>
        <taxon>Eukaryota</taxon>
        <taxon>Metazoa</taxon>
        <taxon>Spiralia</taxon>
        <taxon>Lophotrochozoa</taxon>
        <taxon>Platyhelminthes</taxon>
        <taxon>Trematoda</taxon>
        <taxon>Digenea</taxon>
        <taxon>Plagiorchiida</taxon>
        <taxon>Troglotremata</taxon>
        <taxon>Troglotrematidae</taxon>
        <taxon>Paragonimus</taxon>
    </lineage>
</organism>
<dbReference type="InterPro" id="IPR016024">
    <property type="entry name" value="ARM-type_fold"/>
</dbReference>
<protein>
    <recommendedName>
        <fullName evidence="5">Protein EFR3</fullName>
    </recommendedName>
</protein>
<comment type="caution">
    <text evidence="3">The sequence shown here is derived from an EMBL/GenBank/DDBJ whole genome shotgun (WGS) entry which is preliminary data.</text>
</comment>
<reference evidence="3 4" key="1">
    <citation type="submission" date="2019-07" db="EMBL/GenBank/DDBJ databases">
        <title>Annotation for the trematode Paragonimus westermani.</title>
        <authorList>
            <person name="Choi Y.-J."/>
        </authorList>
    </citation>
    <scope>NUCLEOTIDE SEQUENCE [LARGE SCALE GENOMIC DNA]</scope>
    <source>
        <strain evidence="3">180907_Pwestermani</strain>
    </source>
</reference>
<feature type="region of interest" description="Disordered" evidence="2">
    <location>
        <begin position="696"/>
        <end position="744"/>
    </location>
</feature>
<dbReference type="GO" id="GO:0005886">
    <property type="term" value="C:plasma membrane"/>
    <property type="evidence" value="ECO:0007669"/>
    <property type="project" value="TreeGrafter"/>
</dbReference>
<dbReference type="SUPFAM" id="SSF48371">
    <property type="entry name" value="ARM repeat"/>
    <property type="match status" value="1"/>
</dbReference>
<evidence type="ECO:0008006" key="5">
    <source>
        <dbReference type="Google" id="ProtNLM"/>
    </source>
</evidence>
<dbReference type="InterPro" id="IPR051851">
    <property type="entry name" value="EFR3_Homologs"/>
</dbReference>
<dbReference type="InterPro" id="IPR049152">
    <property type="entry name" value="EFR3-like_ARM"/>
</dbReference>